<dbReference type="Gene3D" id="3.30.450.40">
    <property type="match status" value="1"/>
</dbReference>
<feature type="domain" description="HAMP" evidence="8">
    <location>
        <begin position="437"/>
        <end position="489"/>
    </location>
</feature>
<evidence type="ECO:0000259" key="6">
    <source>
        <dbReference type="PROSITE" id="PS50046"/>
    </source>
</evidence>
<feature type="domain" description="Methyl-accepting transducer" evidence="7">
    <location>
        <begin position="730"/>
        <end position="966"/>
    </location>
</feature>
<proteinExistence type="inferred from homology"/>
<dbReference type="InterPro" id="IPR003660">
    <property type="entry name" value="HAMP_dom"/>
</dbReference>
<evidence type="ECO:0000259" key="8">
    <source>
        <dbReference type="PROSITE" id="PS50885"/>
    </source>
</evidence>
<dbReference type="SMART" id="SM00065">
    <property type="entry name" value="GAF"/>
    <property type="match status" value="1"/>
</dbReference>
<dbReference type="InterPro" id="IPR016132">
    <property type="entry name" value="Phyto_chromo_attachment"/>
</dbReference>
<dbReference type="SUPFAM" id="SSF55781">
    <property type="entry name" value="GAF domain-like"/>
    <property type="match status" value="1"/>
</dbReference>
<dbReference type="EMBL" id="JBAFSM010000022">
    <property type="protein sequence ID" value="MEG3437965.1"/>
    <property type="molecule type" value="Genomic_DNA"/>
</dbReference>
<dbReference type="Gene3D" id="1.10.287.950">
    <property type="entry name" value="Methyl-accepting chemotaxis protein"/>
    <property type="match status" value="1"/>
</dbReference>
<protein>
    <submittedName>
        <fullName evidence="9">Methyl-accepting chemotaxis protein</fullName>
    </submittedName>
</protein>
<organism evidence="9 10">
    <name type="scientific">Pannus brasiliensis CCIBt3594</name>
    <dbReference type="NCBI Taxonomy" id="1427578"/>
    <lineage>
        <taxon>Bacteria</taxon>
        <taxon>Bacillati</taxon>
        <taxon>Cyanobacteriota</taxon>
        <taxon>Cyanophyceae</taxon>
        <taxon>Oscillatoriophycideae</taxon>
        <taxon>Chroococcales</taxon>
        <taxon>Microcystaceae</taxon>
        <taxon>Pannus</taxon>
    </lineage>
</organism>
<comment type="caution">
    <text evidence="9">The sequence shown here is derived from an EMBL/GenBank/DDBJ whole genome shotgun (WGS) entry which is preliminary data.</text>
</comment>
<dbReference type="CDD" id="cd06225">
    <property type="entry name" value="HAMP"/>
    <property type="match status" value="1"/>
</dbReference>
<dbReference type="Pfam" id="PF00015">
    <property type="entry name" value="MCPsignal"/>
    <property type="match status" value="1"/>
</dbReference>
<gene>
    <name evidence="9" type="ORF">V0288_12625</name>
</gene>
<comment type="similarity">
    <text evidence="2">Belongs to the methyl-accepting chemotaxis (MCP) protein family.</text>
</comment>
<dbReference type="GO" id="GO:0007165">
    <property type="term" value="P:signal transduction"/>
    <property type="evidence" value="ECO:0007669"/>
    <property type="project" value="UniProtKB-KW"/>
</dbReference>
<dbReference type="SUPFAM" id="SSF58104">
    <property type="entry name" value="Methyl-accepting chemotaxis protein (MCP) signaling domain"/>
    <property type="match status" value="1"/>
</dbReference>
<keyword evidence="10" id="KW-1185">Reference proteome</keyword>
<dbReference type="InterPro" id="IPR004089">
    <property type="entry name" value="MCPsignal_dom"/>
</dbReference>
<feature type="domain" description="Phytochrome chromophore attachment site" evidence="6">
    <location>
        <begin position="512"/>
        <end position="648"/>
    </location>
</feature>
<evidence type="ECO:0000256" key="3">
    <source>
        <dbReference type="PROSITE-ProRule" id="PRU00284"/>
    </source>
</evidence>
<dbReference type="PROSITE" id="PS50885">
    <property type="entry name" value="HAMP"/>
    <property type="match status" value="2"/>
</dbReference>
<dbReference type="SMART" id="SM00304">
    <property type="entry name" value="HAMP"/>
    <property type="match status" value="2"/>
</dbReference>
<name>A0AAW9QRV8_9CHRO</name>
<dbReference type="CDD" id="cd11386">
    <property type="entry name" value="MCP_signal"/>
    <property type="match status" value="1"/>
</dbReference>
<feature type="region of interest" description="Disordered" evidence="5">
    <location>
        <begin position="21"/>
        <end position="81"/>
    </location>
</feature>
<dbReference type="PROSITE" id="PS50046">
    <property type="entry name" value="PHYTOCHROME_2"/>
    <property type="match status" value="1"/>
</dbReference>
<dbReference type="GO" id="GO:0016020">
    <property type="term" value="C:membrane"/>
    <property type="evidence" value="ECO:0007669"/>
    <property type="project" value="InterPro"/>
</dbReference>
<evidence type="ECO:0000256" key="1">
    <source>
        <dbReference type="ARBA" id="ARBA00023224"/>
    </source>
</evidence>
<evidence type="ECO:0000313" key="10">
    <source>
        <dbReference type="Proteomes" id="UP001328733"/>
    </source>
</evidence>
<evidence type="ECO:0000259" key="7">
    <source>
        <dbReference type="PROSITE" id="PS50111"/>
    </source>
</evidence>
<sequence>MTPDTTPPGTYSLDNGYQTMQTRFESNDPPETQPALSTRSADILLEPPLGSEKVAVPPASSPGGKPPLDRDRSIDEEGSPPLQRWFNNLPIRQKQINASLLSQILSIAAVTGVGAALLYTSGRKQLVNQSQSELAVTGIGYMIKVNQMGFGFRGQSDNPAIINAARFADTNQPLPPELRAQVKKILKNEVKARKMEYATLVDRRGRIVVGANAERTGQIFTPRNFIQQVIDDPRQLKVTAVVPLSELQTEKPPLPEGLKPVDALIRYTFTPVRDNQRVIGVLISGDIVNGKTPIVEQAINSFGTGYSGIYYRDLQGNLTLASSLYSRVQGNPSQAGIAIPDRELLKAALENPGKPVTQQMNIEGQNYTVSARTFPNVFQEQSQGPVRISGDTPIAVLVRGTPQIALNSILRDSLGVQLLVALGALALSTALANLLGNAIARPIERLQKTALRFGRGDQNARAEITSTDEIGQLGRSFNQLADNIVENENRRELEARRKQLLADVASAREAALLTDPLNQLLTEVRGELRADRVVIYRFTADGNGYLVAESVADGLPSALSAELVDNCIGESLKKQYSQGRVLVMDNVLEHELHPEHRQLLNSIGVKSSIIVPIVQTEELFGWAIAHHCHTLHAWSEAEKATLQEFARTLAGALPGIALLEQRELEALRSREQNQILQGELFKLLSDVEGAAGGDLTVRAEITAGEIGIVADFFNAIIESLRELVTRVKETATRVNGSVRDSSGAIRLLANEAIDQANQIGETLNSVEQMNRSIQAVAQNAQIAARISRQASENATTGGEAMEKTVDSIVQLRSTIAETAKKVKRLGESSQQISRVIALINQIAMKTNLLAVNASIEAARAGEEGRGFAVVAEEVGELAAQSATATKEIEGIVEAIQRETNEVVQAMEVGTSQVVEGTRLVEQTKTSLQQIVEVSKSIDELLQSISTATVSQTESSRRVAILMETIARISEKTSHTSEQVSRDLEDTVSIAQDLQTSVETFKVEG</sequence>
<dbReference type="GO" id="GO:0006935">
    <property type="term" value="P:chemotaxis"/>
    <property type="evidence" value="ECO:0007669"/>
    <property type="project" value="UniProtKB-ARBA"/>
</dbReference>
<dbReference type="Proteomes" id="UP001328733">
    <property type="component" value="Unassembled WGS sequence"/>
</dbReference>
<dbReference type="PANTHER" id="PTHR32089:SF114">
    <property type="entry name" value="METHYL-ACCEPTING CHEMOTAXIS PROTEIN MCPB"/>
    <property type="match status" value="1"/>
</dbReference>
<dbReference type="FunFam" id="1.10.287.950:FF:000001">
    <property type="entry name" value="Methyl-accepting chemotaxis sensory transducer"/>
    <property type="match status" value="1"/>
</dbReference>
<feature type="domain" description="HAMP" evidence="8">
    <location>
        <begin position="691"/>
        <end position="725"/>
    </location>
</feature>
<evidence type="ECO:0000256" key="4">
    <source>
        <dbReference type="SAM" id="Coils"/>
    </source>
</evidence>
<keyword evidence="4" id="KW-0175">Coiled coil</keyword>
<evidence type="ECO:0000256" key="5">
    <source>
        <dbReference type="SAM" id="MobiDB-lite"/>
    </source>
</evidence>
<evidence type="ECO:0000256" key="2">
    <source>
        <dbReference type="ARBA" id="ARBA00029447"/>
    </source>
</evidence>
<dbReference type="RefSeq" id="WP_332865448.1">
    <property type="nucleotide sequence ID" value="NZ_JBAFSM010000022.1"/>
</dbReference>
<dbReference type="AlphaFoldDB" id="A0AAW9QRV8"/>
<dbReference type="Gene3D" id="6.10.340.10">
    <property type="match status" value="1"/>
</dbReference>
<dbReference type="InterPro" id="IPR029016">
    <property type="entry name" value="GAF-like_dom_sf"/>
</dbReference>
<dbReference type="PANTHER" id="PTHR32089">
    <property type="entry name" value="METHYL-ACCEPTING CHEMOTAXIS PROTEIN MCPB"/>
    <property type="match status" value="1"/>
</dbReference>
<dbReference type="SUPFAM" id="SSF158472">
    <property type="entry name" value="HAMP domain-like"/>
    <property type="match status" value="1"/>
</dbReference>
<dbReference type="SMART" id="SM00283">
    <property type="entry name" value="MA"/>
    <property type="match status" value="1"/>
</dbReference>
<dbReference type="InterPro" id="IPR003018">
    <property type="entry name" value="GAF"/>
</dbReference>
<reference evidence="9 10" key="1">
    <citation type="submission" date="2024-01" db="EMBL/GenBank/DDBJ databases">
        <title>Genomic insights into the taxonomy and metabolism of the cyanobacterium Pannus brasiliensis CCIBt3594.</title>
        <authorList>
            <person name="Machado M."/>
            <person name="Botero N.B."/>
            <person name="Andreote A.P.D."/>
            <person name="Feitosa A.M.T."/>
            <person name="Popin R."/>
            <person name="Sivonen K."/>
            <person name="Fiore M.F."/>
        </authorList>
    </citation>
    <scope>NUCLEOTIDE SEQUENCE [LARGE SCALE GENOMIC DNA]</scope>
    <source>
        <strain evidence="9 10">CCIBt3594</strain>
    </source>
</reference>
<dbReference type="Pfam" id="PF00672">
    <property type="entry name" value="HAMP"/>
    <property type="match status" value="1"/>
</dbReference>
<keyword evidence="1 3" id="KW-0807">Transducer</keyword>
<feature type="coiled-coil region" evidence="4">
    <location>
        <begin position="483"/>
        <end position="510"/>
    </location>
</feature>
<dbReference type="PROSITE" id="PS50111">
    <property type="entry name" value="CHEMOTAXIS_TRANSDUC_2"/>
    <property type="match status" value="1"/>
</dbReference>
<evidence type="ECO:0000313" key="9">
    <source>
        <dbReference type="EMBL" id="MEG3437965.1"/>
    </source>
</evidence>
<accession>A0AAW9QRV8</accession>
<dbReference type="Pfam" id="PF01590">
    <property type="entry name" value="GAF"/>
    <property type="match status" value="1"/>
</dbReference>